<name>A0A0L8V6E7_9BACT</name>
<dbReference type="Proteomes" id="UP000036958">
    <property type="component" value="Unassembled WGS sequence"/>
</dbReference>
<protein>
    <recommendedName>
        <fullName evidence="1">PKD domain-containing protein</fullName>
    </recommendedName>
</protein>
<dbReference type="PROSITE" id="PS51257">
    <property type="entry name" value="PROKAR_LIPOPROTEIN"/>
    <property type="match status" value="1"/>
</dbReference>
<dbReference type="CDD" id="cd00146">
    <property type="entry name" value="PKD"/>
    <property type="match status" value="1"/>
</dbReference>
<accession>A0A0L8V6E7</accession>
<dbReference type="InterPro" id="IPR013783">
    <property type="entry name" value="Ig-like_fold"/>
</dbReference>
<dbReference type="InterPro" id="IPR035986">
    <property type="entry name" value="PKD_dom_sf"/>
</dbReference>
<dbReference type="STRING" id="1409788.NC99_32240"/>
<reference evidence="3" key="1">
    <citation type="submission" date="2015-07" db="EMBL/GenBank/DDBJ databases">
        <title>Genome sequencing of Sunxiuqinia dokdonensis strain SK.</title>
        <authorList>
            <person name="Ahn S."/>
            <person name="Kim B.-C."/>
        </authorList>
    </citation>
    <scope>NUCLEOTIDE SEQUENCE [LARGE SCALE GENOMIC DNA]</scope>
    <source>
        <strain evidence="3">SK</strain>
    </source>
</reference>
<dbReference type="InterPro" id="IPR000601">
    <property type="entry name" value="PKD_dom"/>
</dbReference>
<dbReference type="SMART" id="SM00089">
    <property type="entry name" value="PKD"/>
    <property type="match status" value="2"/>
</dbReference>
<comment type="caution">
    <text evidence="2">The sequence shown here is derived from an EMBL/GenBank/DDBJ whole genome shotgun (WGS) entry which is preliminary data.</text>
</comment>
<dbReference type="InterPro" id="IPR022409">
    <property type="entry name" value="PKD/Chitinase_dom"/>
</dbReference>
<sequence length="584" mass="64044">MLKISLLMSILAILFTACEPQEFDTGDARESYPPSEEEITVQVTQGSDEFHFDLVNTTEVSGIHSISWNLGNGNTAKGKEVTAYYPLPGTYDITLRITTNTGAFTEKVVAQIVQEETDYSIFTNEKFIYLSGGVDDLDGKTWVLDSLAQGHLGVGPAGTVGLEWWNAAPLAKQAVGVLYDDEINFQVNGFIATLTNHGQSYVKNFVANDPAYSNGYEDDSDFVVDYNPQPGSWFLEERGGKWYLTLSGPTPMFPVFDVGAVDGSYEVLKIEENLLELVAIDRVEGNAWHFQLIPKGYVKPSVTAELSVAEATETNTYEASLTNMDIPAGQAINGVVFDFGDGETVTADEYSDVVSHTYMRAGTYVISAHVSTSIGELTLSETVTVAANHPDYVPFLLDEMVMYNDFSEVALANVNGEDCFVSVVANPSRIYPNRSSQVAMYSKTNNQWANANMKLPAGYRFDLRSISTFKMMVYGKAGDVVLLKLENTDWGGNAWMSGVELNYTIQEDNTWEMAEYDFAGVANNGSAGDVFTNDVTDPAAAVSHDFYDIIRIMLNPGTGEGTHEFYFDELSGPHVEGIKSAKIN</sequence>
<keyword evidence="3" id="KW-1185">Reference proteome</keyword>
<dbReference type="SUPFAM" id="SSF49299">
    <property type="entry name" value="PKD domain"/>
    <property type="match status" value="2"/>
</dbReference>
<dbReference type="Gene3D" id="2.60.40.10">
    <property type="entry name" value="Immunoglobulins"/>
    <property type="match status" value="2"/>
</dbReference>
<evidence type="ECO:0000259" key="1">
    <source>
        <dbReference type="PROSITE" id="PS50093"/>
    </source>
</evidence>
<feature type="domain" description="PKD" evidence="1">
    <location>
        <begin position="337"/>
        <end position="385"/>
    </location>
</feature>
<evidence type="ECO:0000313" key="2">
    <source>
        <dbReference type="EMBL" id="KOH43933.1"/>
    </source>
</evidence>
<evidence type="ECO:0000313" key="3">
    <source>
        <dbReference type="Proteomes" id="UP000036958"/>
    </source>
</evidence>
<organism evidence="2 3">
    <name type="scientific">Sunxiuqinia dokdonensis</name>
    <dbReference type="NCBI Taxonomy" id="1409788"/>
    <lineage>
        <taxon>Bacteria</taxon>
        <taxon>Pseudomonadati</taxon>
        <taxon>Bacteroidota</taxon>
        <taxon>Bacteroidia</taxon>
        <taxon>Marinilabiliales</taxon>
        <taxon>Prolixibacteraceae</taxon>
        <taxon>Sunxiuqinia</taxon>
    </lineage>
</organism>
<feature type="domain" description="PKD" evidence="1">
    <location>
        <begin position="65"/>
        <end position="105"/>
    </location>
</feature>
<proteinExistence type="predicted"/>
<dbReference type="EMBL" id="LGIA01000174">
    <property type="protein sequence ID" value="KOH43933.1"/>
    <property type="molecule type" value="Genomic_DNA"/>
</dbReference>
<dbReference type="OrthoDB" id="5381604at2"/>
<gene>
    <name evidence="2" type="ORF">NC99_32240</name>
</gene>
<dbReference type="Pfam" id="PF18911">
    <property type="entry name" value="PKD_4"/>
    <property type="match status" value="2"/>
</dbReference>
<dbReference type="AlphaFoldDB" id="A0A0L8V6E7"/>
<dbReference type="PROSITE" id="PS50093">
    <property type="entry name" value="PKD"/>
    <property type="match status" value="2"/>
</dbReference>